<evidence type="ECO:0000256" key="3">
    <source>
        <dbReference type="ARBA" id="ARBA00022989"/>
    </source>
</evidence>
<dbReference type="PATRIC" id="fig|76731.3.peg.1317"/>
<gene>
    <name evidence="5" type="primary">tatC</name>
    <name evidence="6" type="ORF">RD2015_1289</name>
</gene>
<dbReference type="HAMAP" id="MF_00902">
    <property type="entry name" value="TatC"/>
    <property type="match status" value="1"/>
</dbReference>
<evidence type="ECO:0000256" key="1">
    <source>
        <dbReference type="ARBA" id="ARBA00004141"/>
    </source>
</evidence>
<keyword evidence="5" id="KW-0813">Transport</keyword>
<evidence type="ECO:0000313" key="7">
    <source>
        <dbReference type="Proteomes" id="UP000060699"/>
    </source>
</evidence>
<feature type="transmembrane region" description="Helical" evidence="5">
    <location>
        <begin position="120"/>
        <end position="147"/>
    </location>
</feature>
<evidence type="ECO:0000256" key="5">
    <source>
        <dbReference type="HAMAP-Rule" id="MF_00902"/>
    </source>
</evidence>
<dbReference type="Pfam" id="PF00902">
    <property type="entry name" value="TatC"/>
    <property type="match status" value="1"/>
</dbReference>
<dbReference type="InterPro" id="IPR002033">
    <property type="entry name" value="TatC"/>
</dbReference>
<keyword evidence="7" id="KW-1185">Reference proteome</keyword>
<reference evidence="6 7" key="1">
    <citation type="submission" date="2015-12" db="EMBL/GenBank/DDBJ databases">
        <title>Complete genome of Roseateles depolymerans KCTC 42856.</title>
        <authorList>
            <person name="Kim K.M."/>
        </authorList>
    </citation>
    <scope>NUCLEOTIDE SEQUENCE [LARGE SCALE GENOMIC DNA]</scope>
    <source>
        <strain evidence="6 7">KCTC 42856</strain>
    </source>
</reference>
<proteinExistence type="inferred from homology"/>
<comment type="subcellular location">
    <subcellularLocation>
        <location evidence="5">Cell membrane</location>
        <topology evidence="5">Multi-pass membrane protein</topology>
    </subcellularLocation>
    <subcellularLocation>
        <location evidence="1">Membrane</location>
        <topology evidence="1">Multi-pass membrane protein</topology>
    </subcellularLocation>
</comment>
<evidence type="ECO:0000256" key="2">
    <source>
        <dbReference type="ARBA" id="ARBA00022692"/>
    </source>
</evidence>
<dbReference type="RefSeq" id="WP_058934176.1">
    <property type="nucleotide sequence ID" value="NZ_CP013729.1"/>
</dbReference>
<dbReference type="Proteomes" id="UP000060699">
    <property type="component" value="Chromosome"/>
</dbReference>
<dbReference type="GO" id="GO:0009977">
    <property type="term" value="F:proton motive force dependent protein transmembrane transporter activity"/>
    <property type="evidence" value="ECO:0007669"/>
    <property type="project" value="TreeGrafter"/>
</dbReference>
<dbReference type="OrthoDB" id="9777044at2"/>
<feature type="transmembrane region" description="Helical" evidence="5">
    <location>
        <begin position="87"/>
        <end position="108"/>
    </location>
</feature>
<dbReference type="PANTHER" id="PTHR30371:SF0">
    <property type="entry name" value="SEC-INDEPENDENT PROTEIN TRANSLOCASE PROTEIN TATC, CHLOROPLASTIC-RELATED"/>
    <property type="match status" value="1"/>
</dbReference>
<dbReference type="PRINTS" id="PR01840">
    <property type="entry name" value="TATCFAMILY"/>
</dbReference>
<accession>A0A0U3MV26</accession>
<dbReference type="NCBIfam" id="TIGR00945">
    <property type="entry name" value="tatC"/>
    <property type="match status" value="1"/>
</dbReference>
<keyword evidence="2 5" id="KW-0812">Transmembrane</keyword>
<keyword evidence="5" id="KW-1003">Cell membrane</keyword>
<dbReference type="STRING" id="76731.RD2015_1289"/>
<dbReference type="PANTHER" id="PTHR30371">
    <property type="entry name" value="SEC-INDEPENDENT PROTEIN TRANSLOCASE PROTEIN TATC"/>
    <property type="match status" value="1"/>
</dbReference>
<dbReference type="GO" id="GO:0033281">
    <property type="term" value="C:TAT protein transport complex"/>
    <property type="evidence" value="ECO:0007669"/>
    <property type="project" value="UniProtKB-UniRule"/>
</dbReference>
<feature type="transmembrane region" description="Helical" evidence="5">
    <location>
        <begin position="31"/>
        <end position="50"/>
    </location>
</feature>
<dbReference type="EMBL" id="CP013729">
    <property type="protein sequence ID" value="ALV05780.1"/>
    <property type="molecule type" value="Genomic_DNA"/>
</dbReference>
<feature type="transmembrane region" description="Helical" evidence="5">
    <location>
        <begin position="167"/>
        <end position="193"/>
    </location>
</feature>
<dbReference type="AlphaFoldDB" id="A0A0U3MV26"/>
<protein>
    <recommendedName>
        <fullName evidence="5">Sec-independent protein translocase protein TatC</fullName>
    </recommendedName>
</protein>
<keyword evidence="4 5" id="KW-0472">Membrane</keyword>
<keyword evidence="5" id="KW-0653">Protein transport</keyword>
<dbReference type="GO" id="GO:0043953">
    <property type="term" value="P:protein transport by the Tat complex"/>
    <property type="evidence" value="ECO:0007669"/>
    <property type="project" value="UniProtKB-UniRule"/>
</dbReference>
<feature type="transmembrane region" description="Helical" evidence="5">
    <location>
        <begin position="229"/>
        <end position="250"/>
    </location>
</feature>
<organism evidence="6 7">
    <name type="scientific">Roseateles depolymerans</name>
    <dbReference type="NCBI Taxonomy" id="76731"/>
    <lineage>
        <taxon>Bacteria</taxon>
        <taxon>Pseudomonadati</taxon>
        <taxon>Pseudomonadota</taxon>
        <taxon>Betaproteobacteria</taxon>
        <taxon>Burkholderiales</taxon>
        <taxon>Sphaerotilaceae</taxon>
        <taxon>Roseateles</taxon>
    </lineage>
</organism>
<name>A0A0U3MV26_9BURK</name>
<comment type="function">
    <text evidence="5">Part of the twin-arginine translocation (Tat) system that transports large folded proteins containing a characteristic twin-arginine motif in their signal peptide across membranes. Together with TatB, TatC is part of a receptor directly interacting with Tat signal peptides.</text>
</comment>
<dbReference type="KEGG" id="rdp:RD2015_1289"/>
<dbReference type="GO" id="GO:0065002">
    <property type="term" value="P:intracellular protein transmembrane transport"/>
    <property type="evidence" value="ECO:0007669"/>
    <property type="project" value="TreeGrafter"/>
</dbReference>
<keyword evidence="5" id="KW-0811">Translocation</keyword>
<sequence length="269" mass="28917">MSSPQDDASKDELAGTEQPFVSHLMELRDRLIRALLAVGVAFGVLCLYPGPGGLFDLLAVPLVSHLPQGSSMIATNVLSPFLVPLKITLLAAFLVALPVVLYQVWAFVAPGLYSHEKRLVLPLVVSSTLLFFAGVAFCYFVVFAKVFTFIQSFAPKSITAAPDIEAYLGFVMNMFIAFGAAFEVPVVVVVLARMGLVTVEQLKQFRGYFIVIAFVIAAVITPPDIVSQLALAIPMCILYEVGIWASTAFARYSRAPDADPAENGQGPAA</sequence>
<comment type="subunit">
    <text evidence="5">The Tat system comprises two distinct complexes: a TatABC complex, containing multiple copies of TatA, TatB and TatC subunits, and a separate TatA complex, containing only TatA subunits. Substrates initially bind to the TatABC complex, which probably triggers association of the separate TatA complex to form the active translocon.</text>
</comment>
<evidence type="ECO:0000313" key="6">
    <source>
        <dbReference type="EMBL" id="ALV05780.1"/>
    </source>
</evidence>
<comment type="similarity">
    <text evidence="5">Belongs to the TatC family.</text>
</comment>
<evidence type="ECO:0000256" key="4">
    <source>
        <dbReference type="ARBA" id="ARBA00023136"/>
    </source>
</evidence>
<feature type="transmembrane region" description="Helical" evidence="5">
    <location>
        <begin position="205"/>
        <end position="223"/>
    </location>
</feature>
<keyword evidence="3 5" id="KW-1133">Transmembrane helix</keyword>